<dbReference type="SMART" id="SM00028">
    <property type="entry name" value="TPR"/>
    <property type="match status" value="4"/>
</dbReference>
<dbReference type="PANTHER" id="PTHR45586:SF1">
    <property type="entry name" value="LIPOPOLYSACCHARIDE ASSEMBLY PROTEIN B"/>
    <property type="match status" value="1"/>
</dbReference>
<evidence type="ECO:0000313" key="6">
    <source>
        <dbReference type="Proteomes" id="UP000317716"/>
    </source>
</evidence>
<dbReference type="Pfam" id="PF07719">
    <property type="entry name" value="TPR_2"/>
    <property type="match status" value="1"/>
</dbReference>
<dbReference type="InterPro" id="IPR019734">
    <property type="entry name" value="TPR_rpt"/>
</dbReference>
<evidence type="ECO:0000256" key="2">
    <source>
        <dbReference type="ARBA" id="ARBA00022803"/>
    </source>
</evidence>
<dbReference type="InterPro" id="IPR051012">
    <property type="entry name" value="CellSynth/LPSAsmb/PSIAsmb"/>
</dbReference>
<reference evidence="5 6" key="1">
    <citation type="journal article" date="2019" name="Nat. Microbiol.">
        <title>Mediterranean grassland soil C-N compound turnover is dependent on rainfall and depth, and is mediated by genomically divergent microorganisms.</title>
        <authorList>
            <person name="Diamond S."/>
            <person name="Andeer P.F."/>
            <person name="Li Z."/>
            <person name="Crits-Christoph A."/>
            <person name="Burstein D."/>
            <person name="Anantharaman K."/>
            <person name="Lane K.R."/>
            <person name="Thomas B.C."/>
            <person name="Pan C."/>
            <person name="Northen T.R."/>
            <person name="Banfield J.F."/>
        </authorList>
    </citation>
    <scope>NUCLEOTIDE SEQUENCE [LARGE SCALE GENOMIC DNA]</scope>
    <source>
        <strain evidence="5">WS_2</strain>
    </source>
</reference>
<evidence type="ECO:0000256" key="1">
    <source>
        <dbReference type="ARBA" id="ARBA00022737"/>
    </source>
</evidence>
<keyword evidence="1" id="KW-0677">Repeat</keyword>
<comment type="caution">
    <text evidence="5">The sequence shown here is derived from an EMBL/GenBank/DDBJ whole genome shotgun (WGS) entry which is preliminary data.</text>
</comment>
<proteinExistence type="predicted"/>
<dbReference type="PANTHER" id="PTHR45586">
    <property type="entry name" value="TPR REPEAT-CONTAINING PROTEIN PA4667"/>
    <property type="match status" value="1"/>
</dbReference>
<dbReference type="Pfam" id="PF13432">
    <property type="entry name" value="TPR_16"/>
    <property type="match status" value="2"/>
</dbReference>
<dbReference type="InterPro" id="IPR011990">
    <property type="entry name" value="TPR-like_helical_dom_sf"/>
</dbReference>
<sequence length="325" mass="35318">MPHRALVSALLLLCAIAPLVRAASSPAVEDGVRLFREGRYEDARAALTPAATAKPPDSTAVFYLGRIALARDDGKEAARWFEQAVALDGQSSAAHMWLGRAYGTQAQKAGKLSQIGLAHKTRSEFERAVALDTGNLEARDGLISYFLQAPGFMGGSVEKAKEQAAEIQKRDAFRGTFANARIAEDQKDHAGAERAYRSAVAAFPESLSARYALGIYLTRVERFDEAFAVFDSILAAHPDELNGLYQIGRTGALSGQQLDRAEQALKTFLAAPPRENTPRPAGAHWRLGMVYEKQGKKDLAAEEYRKSLALDPNFAEAKKSLAKLK</sequence>
<dbReference type="PROSITE" id="PS50293">
    <property type="entry name" value="TPR_REGION"/>
    <property type="match status" value="1"/>
</dbReference>
<dbReference type="PROSITE" id="PS50005">
    <property type="entry name" value="TPR"/>
    <property type="match status" value="3"/>
</dbReference>
<dbReference type="SUPFAM" id="SSF48452">
    <property type="entry name" value="TPR-like"/>
    <property type="match status" value="2"/>
</dbReference>
<evidence type="ECO:0000256" key="3">
    <source>
        <dbReference type="PROSITE-ProRule" id="PRU00339"/>
    </source>
</evidence>
<keyword evidence="4" id="KW-0732">Signal</keyword>
<feature type="chain" id="PRO_5021888137" evidence="4">
    <location>
        <begin position="23"/>
        <end position="325"/>
    </location>
</feature>
<organism evidence="5 6">
    <name type="scientific">Eiseniibacteriota bacterium</name>
    <dbReference type="NCBI Taxonomy" id="2212470"/>
    <lineage>
        <taxon>Bacteria</taxon>
        <taxon>Candidatus Eiseniibacteriota</taxon>
    </lineage>
</organism>
<name>A0A538ST24_UNCEI</name>
<dbReference type="Proteomes" id="UP000317716">
    <property type="component" value="Unassembled WGS sequence"/>
</dbReference>
<evidence type="ECO:0000256" key="4">
    <source>
        <dbReference type="SAM" id="SignalP"/>
    </source>
</evidence>
<dbReference type="InterPro" id="IPR013105">
    <property type="entry name" value="TPR_2"/>
</dbReference>
<dbReference type="Gene3D" id="1.25.40.10">
    <property type="entry name" value="Tetratricopeptide repeat domain"/>
    <property type="match status" value="2"/>
</dbReference>
<accession>A0A538ST24</accession>
<evidence type="ECO:0000313" key="5">
    <source>
        <dbReference type="EMBL" id="TMQ54539.1"/>
    </source>
</evidence>
<feature type="repeat" description="TPR" evidence="3">
    <location>
        <begin position="207"/>
        <end position="240"/>
    </location>
</feature>
<feature type="signal peptide" evidence="4">
    <location>
        <begin position="1"/>
        <end position="22"/>
    </location>
</feature>
<dbReference type="EMBL" id="VBOS01000264">
    <property type="protein sequence ID" value="TMQ54539.1"/>
    <property type="molecule type" value="Genomic_DNA"/>
</dbReference>
<protein>
    <submittedName>
        <fullName evidence="5">Tetratricopeptide repeat protein</fullName>
    </submittedName>
</protein>
<feature type="repeat" description="TPR" evidence="3">
    <location>
        <begin position="281"/>
        <end position="314"/>
    </location>
</feature>
<dbReference type="AlphaFoldDB" id="A0A538ST24"/>
<keyword evidence="2 3" id="KW-0802">TPR repeat</keyword>
<feature type="repeat" description="TPR" evidence="3">
    <location>
        <begin position="58"/>
        <end position="91"/>
    </location>
</feature>
<gene>
    <name evidence="5" type="ORF">E6K72_07670</name>
</gene>